<dbReference type="EMBL" id="RRYP01001103">
    <property type="protein sequence ID" value="TNV86408.1"/>
    <property type="molecule type" value="Genomic_DNA"/>
</dbReference>
<keyword evidence="1" id="KW-0472">Membrane</keyword>
<keyword evidence="1" id="KW-0812">Transmembrane</keyword>
<dbReference type="Proteomes" id="UP000785679">
    <property type="component" value="Unassembled WGS sequence"/>
</dbReference>
<name>A0A8J8P352_HALGN</name>
<reference evidence="2" key="1">
    <citation type="submission" date="2019-06" db="EMBL/GenBank/DDBJ databases">
        <authorList>
            <person name="Zheng W."/>
        </authorList>
    </citation>
    <scope>NUCLEOTIDE SEQUENCE</scope>
    <source>
        <strain evidence="2">QDHG01</strain>
    </source>
</reference>
<proteinExistence type="predicted"/>
<sequence length="164" mass="18874">MNEILKNILQIICWNYSSNAMLKIKRNSAQFTHCACLFKLLLCFLFPLSTFLILIFSPLSRRFLLLFHTYFMILRYFVVASLSSQISNLNSITFAALAFLDCLGRNQRENLNDVYGQGGQHDVEEDKAQSLSRCDIGAQGNAYQYIKVRACHDHIEHINCLLNQ</sequence>
<evidence type="ECO:0000313" key="2">
    <source>
        <dbReference type="EMBL" id="TNV86408.1"/>
    </source>
</evidence>
<accession>A0A8J8P352</accession>
<gene>
    <name evidence="2" type="ORF">FGO68_gene1605</name>
</gene>
<keyword evidence="1" id="KW-1133">Transmembrane helix</keyword>
<keyword evidence="3" id="KW-1185">Reference proteome</keyword>
<evidence type="ECO:0000256" key="1">
    <source>
        <dbReference type="SAM" id="Phobius"/>
    </source>
</evidence>
<organism evidence="2 3">
    <name type="scientific">Halteria grandinella</name>
    <dbReference type="NCBI Taxonomy" id="5974"/>
    <lineage>
        <taxon>Eukaryota</taxon>
        <taxon>Sar</taxon>
        <taxon>Alveolata</taxon>
        <taxon>Ciliophora</taxon>
        <taxon>Intramacronucleata</taxon>
        <taxon>Spirotrichea</taxon>
        <taxon>Stichotrichia</taxon>
        <taxon>Sporadotrichida</taxon>
        <taxon>Halteriidae</taxon>
        <taxon>Halteria</taxon>
    </lineage>
</organism>
<feature type="transmembrane region" description="Helical" evidence="1">
    <location>
        <begin position="31"/>
        <end position="57"/>
    </location>
</feature>
<comment type="caution">
    <text evidence="2">The sequence shown here is derived from an EMBL/GenBank/DDBJ whole genome shotgun (WGS) entry which is preliminary data.</text>
</comment>
<dbReference type="AlphaFoldDB" id="A0A8J8P352"/>
<evidence type="ECO:0000313" key="3">
    <source>
        <dbReference type="Proteomes" id="UP000785679"/>
    </source>
</evidence>
<protein>
    <submittedName>
        <fullName evidence="2">Uncharacterized protein</fullName>
    </submittedName>
</protein>